<dbReference type="Proteomes" id="UP000054047">
    <property type="component" value="Unassembled WGS sequence"/>
</dbReference>
<dbReference type="PROSITE" id="PS00022">
    <property type="entry name" value="EGF_1"/>
    <property type="match status" value="1"/>
</dbReference>
<dbReference type="InterPro" id="IPR000742">
    <property type="entry name" value="EGF"/>
</dbReference>
<feature type="disulfide bond" evidence="1">
    <location>
        <begin position="21"/>
        <end position="30"/>
    </location>
</feature>
<name>A0A0C2CUU9_9BILA</name>
<evidence type="ECO:0000259" key="2">
    <source>
        <dbReference type="PROSITE" id="PS50026"/>
    </source>
</evidence>
<dbReference type="PROSITE" id="PS01186">
    <property type="entry name" value="EGF_2"/>
    <property type="match status" value="1"/>
</dbReference>
<comment type="caution">
    <text evidence="1">Lacks conserved residue(s) required for the propagation of feature annotation.</text>
</comment>
<feature type="domain" description="EGF-like" evidence="2">
    <location>
        <begin position="1"/>
        <end position="31"/>
    </location>
</feature>
<reference evidence="3 4" key="1">
    <citation type="submission" date="2013-12" db="EMBL/GenBank/DDBJ databases">
        <title>Draft genome of the parsitic nematode Ancylostoma duodenale.</title>
        <authorList>
            <person name="Mitreva M."/>
        </authorList>
    </citation>
    <scope>NUCLEOTIDE SEQUENCE [LARGE SCALE GENOMIC DNA]</scope>
    <source>
        <strain evidence="3 4">Zhejiang</strain>
    </source>
</reference>
<keyword evidence="4" id="KW-1185">Reference proteome</keyword>
<dbReference type="CDD" id="cd00054">
    <property type="entry name" value="EGF_CA"/>
    <property type="match status" value="1"/>
</dbReference>
<dbReference type="InterPro" id="IPR053295">
    <property type="entry name" value="Innate_immunity_reg"/>
</dbReference>
<proteinExistence type="predicted"/>
<keyword evidence="1" id="KW-0245">EGF-like domain</keyword>
<organism evidence="3 4">
    <name type="scientific">Ancylostoma duodenale</name>
    <dbReference type="NCBI Taxonomy" id="51022"/>
    <lineage>
        <taxon>Eukaryota</taxon>
        <taxon>Metazoa</taxon>
        <taxon>Ecdysozoa</taxon>
        <taxon>Nematoda</taxon>
        <taxon>Chromadorea</taxon>
        <taxon>Rhabditida</taxon>
        <taxon>Rhabditina</taxon>
        <taxon>Rhabditomorpha</taxon>
        <taxon>Strongyloidea</taxon>
        <taxon>Ancylostomatidae</taxon>
        <taxon>Ancylostomatinae</taxon>
        <taxon>Ancylostoma</taxon>
    </lineage>
</organism>
<dbReference type="AlphaFoldDB" id="A0A0C2CUU9"/>
<evidence type="ECO:0000313" key="4">
    <source>
        <dbReference type="Proteomes" id="UP000054047"/>
    </source>
</evidence>
<dbReference type="EMBL" id="KN730747">
    <property type="protein sequence ID" value="KIH60683.1"/>
    <property type="molecule type" value="Genomic_DNA"/>
</dbReference>
<evidence type="ECO:0000313" key="3">
    <source>
        <dbReference type="EMBL" id="KIH60683.1"/>
    </source>
</evidence>
<gene>
    <name evidence="3" type="ORF">ANCDUO_09056</name>
</gene>
<protein>
    <recommendedName>
        <fullName evidence="2">EGF-like domain-containing protein</fullName>
    </recommendedName>
</protein>
<dbReference type="PANTHER" id="PTHR47324">
    <property type="entry name" value="PROTEIN IRG-7-RELATED"/>
    <property type="match status" value="1"/>
</dbReference>
<dbReference type="Gene3D" id="2.10.25.10">
    <property type="entry name" value="Laminin"/>
    <property type="match status" value="1"/>
</dbReference>
<sequence>MAQVNCMHGGTPLPGGLQCECPPGFEGPNCESVSCTINWGPMLTDLKSLVVVLRATTSMKYYVPQIMNAITAENCSVVIEAGLLLATYYSQPRSGVYLFADSDGGDDDTFVTLFSHATEYQVSEFQNCSVVIEAGLLLATYYSQPQSGVYLFADSDGGDDDTFVTLFSHATEYQVSVSSQLTLPLNLIGVGNSICTTPANNGQFPAYLQSLSSMTSGFVYMTSQVSKVRLITVLFQMLPFIASTYKSGIASRAYFDDCRNATYYVPIDSSTEAFTLGE</sequence>
<dbReference type="OrthoDB" id="10526583at2759"/>
<accession>A0A0C2CUU9</accession>
<keyword evidence="1" id="KW-1015">Disulfide bond</keyword>
<dbReference type="PANTHER" id="PTHR47324:SF2">
    <property type="entry name" value="EGF-LIKE DOMAIN-CONTAINING PROTEIN-RELATED"/>
    <property type="match status" value="1"/>
</dbReference>
<evidence type="ECO:0000256" key="1">
    <source>
        <dbReference type="PROSITE-ProRule" id="PRU00076"/>
    </source>
</evidence>
<dbReference type="PROSITE" id="PS50026">
    <property type="entry name" value="EGF_3"/>
    <property type="match status" value="1"/>
</dbReference>